<reference evidence="2 3" key="1">
    <citation type="journal article" date="2015" name="Plant Cell">
        <title>Oil accumulation by the oleaginous diatom Fistulifera solaris as revealed by the genome and transcriptome.</title>
        <authorList>
            <person name="Tanaka T."/>
            <person name="Maeda Y."/>
            <person name="Veluchamy A."/>
            <person name="Tanaka M."/>
            <person name="Abida H."/>
            <person name="Marechal E."/>
            <person name="Bowler C."/>
            <person name="Muto M."/>
            <person name="Sunaga Y."/>
            <person name="Tanaka M."/>
            <person name="Yoshino T."/>
            <person name="Taniguchi T."/>
            <person name="Fukuda Y."/>
            <person name="Nemoto M."/>
            <person name="Matsumoto M."/>
            <person name="Wong P.S."/>
            <person name="Aburatani S."/>
            <person name="Fujibuchi W."/>
        </authorList>
    </citation>
    <scope>NUCLEOTIDE SEQUENCE [LARGE SCALE GENOMIC DNA]</scope>
    <source>
        <strain evidence="2 3">JPCC DA0580</strain>
    </source>
</reference>
<comment type="caution">
    <text evidence="2">The sequence shown here is derived from an EMBL/GenBank/DDBJ whole genome shotgun (WGS) entry which is preliminary data.</text>
</comment>
<dbReference type="EMBL" id="BDSP01000177">
    <property type="protein sequence ID" value="GAX22095.1"/>
    <property type="molecule type" value="Genomic_DNA"/>
</dbReference>
<evidence type="ECO:0000313" key="2">
    <source>
        <dbReference type="EMBL" id="GAX22095.1"/>
    </source>
</evidence>
<feature type="region of interest" description="Disordered" evidence="1">
    <location>
        <begin position="196"/>
        <end position="316"/>
    </location>
</feature>
<gene>
    <name evidence="2" type="ORF">FisN_6Hh343</name>
</gene>
<sequence length="377" mass="40432">MDVLWSTVIKGAAAVGQVAGQASMQAKCKADLMFIDRELANRQYAFGVQLYDYVAPLAKHHSFYSSDDLLTASIQPHFIAAQREIAALEIKVGKLKQKVQLTGVEKAASCAPATNWQEKLANAGKTTAYAGKEVALTTELSMVQGQITKHKQEFGVKMYADLEKLEDTQQWLPTDREIRSFYDICRRDVEKIRRKRADKEKELAELSGESVAEEKSGGGPVNPDVPPWGAAGTEPARISPQPPSNGMPWASTAPSSTSSNYPPPQPPSVYSNPAPTAYSAPPPPPVYQAPPPTYVAPPANYPPAHQPSSDPFASNDLLDFTTAPAAAPVPSATYHDPFAVTAAPTAAFQSGFDPFVGNTASTSISQSQQDDDPFAGL</sequence>
<accession>A0A1Z5K7D5</accession>
<keyword evidence="3" id="KW-1185">Reference proteome</keyword>
<organism evidence="2 3">
    <name type="scientific">Fistulifera solaris</name>
    <name type="common">Oleaginous diatom</name>
    <dbReference type="NCBI Taxonomy" id="1519565"/>
    <lineage>
        <taxon>Eukaryota</taxon>
        <taxon>Sar</taxon>
        <taxon>Stramenopiles</taxon>
        <taxon>Ochrophyta</taxon>
        <taxon>Bacillariophyta</taxon>
        <taxon>Bacillariophyceae</taxon>
        <taxon>Bacillariophycidae</taxon>
        <taxon>Naviculales</taxon>
        <taxon>Naviculaceae</taxon>
        <taxon>Fistulifera</taxon>
    </lineage>
</organism>
<feature type="compositionally biased region" description="Low complexity" evidence="1">
    <location>
        <begin position="251"/>
        <end position="260"/>
    </location>
</feature>
<proteinExistence type="predicted"/>
<feature type="compositionally biased region" description="Pro residues" evidence="1">
    <location>
        <begin position="280"/>
        <end position="305"/>
    </location>
</feature>
<dbReference type="AlphaFoldDB" id="A0A1Z5K7D5"/>
<feature type="region of interest" description="Disordered" evidence="1">
    <location>
        <begin position="354"/>
        <end position="377"/>
    </location>
</feature>
<dbReference type="InParanoid" id="A0A1Z5K7D5"/>
<dbReference type="Proteomes" id="UP000198406">
    <property type="component" value="Unassembled WGS sequence"/>
</dbReference>
<protein>
    <submittedName>
        <fullName evidence="2">Uncharacterized protein</fullName>
    </submittedName>
</protein>
<name>A0A1Z5K7D5_FISSO</name>
<dbReference type="OrthoDB" id="46359at2759"/>
<evidence type="ECO:0000256" key="1">
    <source>
        <dbReference type="SAM" id="MobiDB-lite"/>
    </source>
</evidence>
<feature type="compositionally biased region" description="Low complexity" evidence="1">
    <location>
        <begin position="268"/>
        <end position="279"/>
    </location>
</feature>
<evidence type="ECO:0000313" key="3">
    <source>
        <dbReference type="Proteomes" id="UP000198406"/>
    </source>
</evidence>